<sequence>MSLSSFGDNGRNRGNNKLSPNMILLLVGIFVILPMSGLFGLLWTAVAAFLLVKQAKKQGGNGEKPSAPLSPRRESKGPALSISGPAKRTYQSVTKRTPRKEQHDHIPSICLDQTGQLEQLETLRKAGLYTNEEYRQKKEEILRGK</sequence>
<comment type="caution">
    <text evidence="3">The sequence shown here is derived from an EMBL/GenBank/DDBJ whole genome shotgun (WGS) entry which is preliminary data.</text>
</comment>
<dbReference type="AlphaFoldDB" id="A0A8J6J547"/>
<keyword evidence="2" id="KW-0472">Membrane</keyword>
<dbReference type="Proteomes" id="UP000602260">
    <property type="component" value="Unassembled WGS sequence"/>
</dbReference>
<keyword evidence="4" id="KW-1185">Reference proteome</keyword>
<keyword evidence="2" id="KW-1133">Transmembrane helix</keyword>
<proteinExistence type="predicted"/>
<feature type="transmembrane region" description="Helical" evidence="2">
    <location>
        <begin position="22"/>
        <end position="52"/>
    </location>
</feature>
<evidence type="ECO:0000256" key="1">
    <source>
        <dbReference type="SAM" id="MobiDB-lite"/>
    </source>
</evidence>
<evidence type="ECO:0000313" key="4">
    <source>
        <dbReference type="Proteomes" id="UP000602260"/>
    </source>
</evidence>
<dbReference type="RefSeq" id="WP_186878591.1">
    <property type="nucleotide sequence ID" value="NZ_JACOPN010000005.1"/>
</dbReference>
<evidence type="ECO:0000313" key="3">
    <source>
        <dbReference type="EMBL" id="MBC5717307.1"/>
    </source>
</evidence>
<name>A0A8J6J547_9FIRM</name>
<reference evidence="3" key="1">
    <citation type="submission" date="2020-08" db="EMBL/GenBank/DDBJ databases">
        <title>Genome public.</title>
        <authorList>
            <person name="Liu C."/>
            <person name="Sun Q."/>
        </authorList>
    </citation>
    <scope>NUCLEOTIDE SEQUENCE</scope>
    <source>
        <strain evidence="3">BX5</strain>
    </source>
</reference>
<feature type="region of interest" description="Disordered" evidence="1">
    <location>
        <begin position="57"/>
        <end position="108"/>
    </location>
</feature>
<keyword evidence="2" id="KW-0812">Transmembrane</keyword>
<protein>
    <submittedName>
        <fullName evidence="3">SHOCT domain-containing protein</fullName>
    </submittedName>
</protein>
<organism evidence="3 4">
    <name type="scientific">Flintibacter faecis</name>
    <dbReference type="NCBI Taxonomy" id="2763047"/>
    <lineage>
        <taxon>Bacteria</taxon>
        <taxon>Bacillati</taxon>
        <taxon>Bacillota</taxon>
        <taxon>Clostridia</taxon>
        <taxon>Eubacteriales</taxon>
        <taxon>Flintibacter</taxon>
    </lineage>
</organism>
<evidence type="ECO:0000256" key="2">
    <source>
        <dbReference type="SAM" id="Phobius"/>
    </source>
</evidence>
<dbReference type="EMBL" id="JACOPN010000005">
    <property type="protein sequence ID" value="MBC5717307.1"/>
    <property type="molecule type" value="Genomic_DNA"/>
</dbReference>
<gene>
    <name evidence="3" type="ORF">H8S55_08250</name>
</gene>
<accession>A0A8J6J547</accession>